<evidence type="ECO:0000256" key="1">
    <source>
        <dbReference type="SAM" id="SignalP"/>
    </source>
</evidence>
<reference evidence="2" key="1">
    <citation type="submission" date="2022-12" db="EMBL/GenBank/DDBJ databases">
        <title>Paraconexibacter alkalitolerans sp. nov. and Baekduia alba sp. nov., isolated from soil and emended description of the genera Paraconexibacter (Chun et al., 2020) and Baekduia (An et al., 2020).</title>
        <authorList>
            <person name="Vieira S."/>
            <person name="Huber K.J."/>
            <person name="Geppert A."/>
            <person name="Wolf J."/>
            <person name="Neumann-Schaal M."/>
            <person name="Muesken M."/>
            <person name="Overmann J."/>
        </authorList>
    </citation>
    <scope>NUCLEOTIDE SEQUENCE</scope>
    <source>
        <strain evidence="2">AEG42_29</strain>
    </source>
</reference>
<dbReference type="RefSeq" id="WP_354697999.1">
    <property type="nucleotide sequence ID" value="NZ_CP114014.1"/>
</dbReference>
<sequence length="307" mass="31701">MRQSTHSRRPPRPRFVPSVLVVLAVAAGALTGCGGDDDGDVPGVAGRTAAAASGPRSLAITARATGAKSAEYAMPATVEAGLTTITLRNETKGPREASLVRVEGDHTLTEVLEVINDQGGAPIPDWIHADGGVAIVAPGQAGTATQNLVPGDYYVTDSTDPDSGVTPAKPYRFTVTGPVSEGALPAAPATVIAKDYGFTFAGLKAGKNTIRFENTGKELHHALFFGEAPGATRAEVLKFFSARGEVPGKPPLDFARMSGTTVLDGGLAQNTELDLKPGRYAVVCFVSDRAGGPPHLAKGMFAEITVK</sequence>
<dbReference type="AlphaFoldDB" id="A0AAU7AZ76"/>
<feature type="chain" id="PRO_5043817606" evidence="1">
    <location>
        <begin position="30"/>
        <end position="307"/>
    </location>
</feature>
<dbReference type="SUPFAM" id="SSF49503">
    <property type="entry name" value="Cupredoxins"/>
    <property type="match status" value="1"/>
</dbReference>
<dbReference type="PROSITE" id="PS51257">
    <property type="entry name" value="PROKAR_LIPOPROTEIN"/>
    <property type="match status" value="1"/>
</dbReference>
<keyword evidence="1" id="KW-0732">Signal</keyword>
<evidence type="ECO:0000313" key="2">
    <source>
        <dbReference type="EMBL" id="XAY06781.1"/>
    </source>
</evidence>
<accession>A0AAU7AZ76</accession>
<name>A0AAU7AZ76_9ACTN</name>
<dbReference type="InterPro" id="IPR008972">
    <property type="entry name" value="Cupredoxin"/>
</dbReference>
<protein>
    <submittedName>
        <fullName evidence="2">Uncharacterized protein</fullName>
    </submittedName>
</protein>
<feature type="signal peptide" evidence="1">
    <location>
        <begin position="1"/>
        <end position="29"/>
    </location>
</feature>
<proteinExistence type="predicted"/>
<organism evidence="2">
    <name type="scientific">Paraconexibacter sp. AEG42_29</name>
    <dbReference type="NCBI Taxonomy" id="2997339"/>
    <lineage>
        <taxon>Bacteria</taxon>
        <taxon>Bacillati</taxon>
        <taxon>Actinomycetota</taxon>
        <taxon>Thermoleophilia</taxon>
        <taxon>Solirubrobacterales</taxon>
        <taxon>Paraconexibacteraceae</taxon>
        <taxon>Paraconexibacter</taxon>
    </lineage>
</organism>
<gene>
    <name evidence="2" type="ORF">DSM112329_03659</name>
</gene>
<dbReference type="KEGG" id="parq:DSM112329_03659"/>
<dbReference type="EMBL" id="CP114014">
    <property type="protein sequence ID" value="XAY06781.1"/>
    <property type="molecule type" value="Genomic_DNA"/>
</dbReference>